<feature type="compositionally biased region" description="Polar residues" evidence="1">
    <location>
        <begin position="819"/>
        <end position="829"/>
    </location>
</feature>
<keyword evidence="2" id="KW-0812">Transmembrane</keyword>
<feature type="compositionally biased region" description="Basic and acidic residues" evidence="1">
    <location>
        <begin position="329"/>
        <end position="344"/>
    </location>
</feature>
<name>A0ABN9YFF6_9DINO</name>
<feature type="compositionally biased region" description="Low complexity" evidence="1">
    <location>
        <begin position="1640"/>
        <end position="1656"/>
    </location>
</feature>
<feature type="compositionally biased region" description="Basic and acidic residues" evidence="1">
    <location>
        <begin position="741"/>
        <end position="754"/>
    </location>
</feature>
<feature type="region of interest" description="Disordered" evidence="1">
    <location>
        <begin position="1557"/>
        <end position="1666"/>
    </location>
</feature>
<feature type="region of interest" description="Disordered" evidence="1">
    <location>
        <begin position="244"/>
        <end position="273"/>
    </location>
</feature>
<feature type="region of interest" description="Disordered" evidence="1">
    <location>
        <begin position="307"/>
        <end position="380"/>
    </location>
</feature>
<protein>
    <recommendedName>
        <fullName evidence="3">Integrase catalytic domain-containing protein</fullName>
    </recommendedName>
</protein>
<reference evidence="4" key="1">
    <citation type="submission" date="2023-10" db="EMBL/GenBank/DDBJ databases">
        <authorList>
            <person name="Chen Y."/>
            <person name="Shah S."/>
            <person name="Dougan E. K."/>
            <person name="Thang M."/>
            <person name="Chan C."/>
        </authorList>
    </citation>
    <scope>NUCLEOTIDE SEQUENCE [LARGE SCALE GENOMIC DNA]</scope>
</reference>
<feature type="transmembrane region" description="Helical" evidence="2">
    <location>
        <begin position="125"/>
        <end position="142"/>
    </location>
</feature>
<keyword evidence="2" id="KW-0472">Membrane</keyword>
<dbReference type="InterPro" id="IPR012337">
    <property type="entry name" value="RNaseH-like_sf"/>
</dbReference>
<dbReference type="Proteomes" id="UP001189429">
    <property type="component" value="Unassembled WGS sequence"/>
</dbReference>
<feature type="compositionally biased region" description="Basic and acidic residues" evidence="1">
    <location>
        <begin position="351"/>
        <end position="365"/>
    </location>
</feature>
<feature type="domain" description="Integrase catalytic" evidence="3">
    <location>
        <begin position="1252"/>
        <end position="1414"/>
    </location>
</feature>
<feature type="compositionally biased region" description="Acidic residues" evidence="1">
    <location>
        <begin position="257"/>
        <end position="273"/>
    </location>
</feature>
<evidence type="ECO:0000256" key="1">
    <source>
        <dbReference type="SAM" id="MobiDB-lite"/>
    </source>
</evidence>
<dbReference type="InterPro" id="IPR036397">
    <property type="entry name" value="RNaseH_sf"/>
</dbReference>
<keyword evidence="5" id="KW-1185">Reference proteome</keyword>
<feature type="compositionally biased region" description="Low complexity" evidence="1">
    <location>
        <begin position="398"/>
        <end position="411"/>
    </location>
</feature>
<dbReference type="Gene3D" id="3.30.420.10">
    <property type="entry name" value="Ribonuclease H-like superfamily/Ribonuclease H"/>
    <property type="match status" value="1"/>
</dbReference>
<evidence type="ECO:0000256" key="2">
    <source>
        <dbReference type="SAM" id="Phobius"/>
    </source>
</evidence>
<gene>
    <name evidence="4" type="ORF">PCOR1329_LOCUS85421</name>
</gene>
<evidence type="ECO:0000259" key="3">
    <source>
        <dbReference type="PROSITE" id="PS50994"/>
    </source>
</evidence>
<dbReference type="EMBL" id="CAUYUJ010022611">
    <property type="protein sequence ID" value="CAK0911581.1"/>
    <property type="molecule type" value="Genomic_DNA"/>
</dbReference>
<dbReference type="PROSITE" id="PS50994">
    <property type="entry name" value="INTEGRASE"/>
    <property type="match status" value="1"/>
</dbReference>
<dbReference type="InterPro" id="IPR013103">
    <property type="entry name" value="RVT_2"/>
</dbReference>
<evidence type="ECO:0000313" key="5">
    <source>
        <dbReference type="Proteomes" id="UP001189429"/>
    </source>
</evidence>
<feature type="region of interest" description="Disordered" evidence="1">
    <location>
        <begin position="739"/>
        <end position="763"/>
    </location>
</feature>
<feature type="region of interest" description="Disordered" evidence="1">
    <location>
        <begin position="805"/>
        <end position="872"/>
    </location>
</feature>
<evidence type="ECO:0000313" key="4">
    <source>
        <dbReference type="EMBL" id="CAK0911581.1"/>
    </source>
</evidence>
<dbReference type="Pfam" id="PF07727">
    <property type="entry name" value="RVT_2"/>
    <property type="match status" value="1"/>
</dbReference>
<feature type="compositionally biased region" description="Basic and acidic residues" evidence="1">
    <location>
        <begin position="1557"/>
        <end position="1604"/>
    </location>
</feature>
<keyword evidence="2" id="KW-1133">Transmembrane helix</keyword>
<feature type="compositionally biased region" description="Basic and acidic residues" evidence="1">
    <location>
        <begin position="1611"/>
        <end position="1633"/>
    </location>
</feature>
<feature type="region of interest" description="Disordered" evidence="1">
    <location>
        <begin position="202"/>
        <end position="221"/>
    </location>
</feature>
<feature type="compositionally biased region" description="Pro residues" evidence="1">
    <location>
        <begin position="834"/>
        <end position="844"/>
    </location>
</feature>
<feature type="non-terminal residue" evidence="4">
    <location>
        <position position="1"/>
    </location>
</feature>
<comment type="caution">
    <text evidence="4">The sequence shown here is derived from an EMBL/GenBank/DDBJ whole genome shotgun (WGS) entry which is preliminary data.</text>
</comment>
<organism evidence="4 5">
    <name type="scientific">Prorocentrum cordatum</name>
    <dbReference type="NCBI Taxonomy" id="2364126"/>
    <lineage>
        <taxon>Eukaryota</taxon>
        <taxon>Sar</taxon>
        <taxon>Alveolata</taxon>
        <taxon>Dinophyceae</taxon>
        <taxon>Prorocentrales</taxon>
        <taxon>Prorocentraceae</taxon>
        <taxon>Prorocentrum</taxon>
    </lineage>
</organism>
<dbReference type="SUPFAM" id="SSF53098">
    <property type="entry name" value="Ribonuclease H-like"/>
    <property type="match status" value="1"/>
</dbReference>
<proteinExistence type="predicted"/>
<accession>A0ABN9YFF6</accession>
<feature type="region of interest" description="Disordered" evidence="1">
    <location>
        <begin position="398"/>
        <end position="421"/>
    </location>
</feature>
<dbReference type="InterPro" id="IPR001584">
    <property type="entry name" value="Integrase_cat-core"/>
</dbReference>
<sequence length="2318" mass="259818">ADRDGGGTRDNLPIPIFDGSGWRDFSRRVEAWQLATSLRSERRGPALYARLQDDAWAAVEDIDMQRLAEPGGLEFLMIELKDRFEQQEILRQGDVLHELFVLLKRRPQEQIRTFKRRFNTLVHRLAKFAVTLPAIVLGWFFLEKLRLPSDRRAMVLASANNDYDFKVMSAAAERNCPNVAEFDRPGGRGQDQTFKPKKFQRFAPRGGQHRAMHAEPDDEEVHDPVQDYLHDLDEDEYQVVESFLANGGDPTGLPGLDEFEDDADDQEPGDDQDETMAALAEAYVAGFRESNKRFQQKDKFRMKFTSAKFKRNDFKNQRGYPPPSAPHQVQRDPKRQKDIDDLKKNSVCKTCDQRGHWKGDPECPKTRGGGPPSSGARRPMLAIHDGGCAEAEPHRVMTAMSSRTTTTARSTPKPSGEKKPNTSSGFYSFLALSFPVFIFASFEEMRRRVGFAIYDSGCTRCVMGYDMLKLWAALLRRCTRGLRCQRADEKERFRFGAGDPVWSTFAALIPICVSHRISGILRVSIVPGDLPLLFSRPAAKQLGIRDDPRTSTFSFPEELGVPPVPVTEADSQHPLLNLFQFPAEGWVAPPGAVLDETPWSSNSMIKQISIAKMEIELIKMQIELITMQSELIKTEVEPDKMQSSIKTSSKQKFEMIQKRPDPQRAWRRFAQILMNAAQALMTPMRGVMISMGYRKCIISRLTHVRPIRKGITQMTKAELRAELLTIGVDTSGSETCAALRESPRATRPPEEAKHQKGTPRAKLASGFSKLKKPEAIAFCQAAGIAFDGTADAVKLRIKAWAAAEGPMPPSAVSAKSLLGSATPSRKSVQSSSAGPPPRATPSTPPMAREIQAKVKKRGPPSTSSHMSLDTKEDRLARIRTAPTRTAVTTPVPAAEAGWDPDQDLARKRVIGGLRGALTSWTLPAMRFAATIGESAGLNLASFARAAGEPATKEVRVAVDEDGAKINFVEIWGGKAAASREAARRGFRVGQPWDIEYGDDLKKPNVQQQLIDFVDREKPDCLVLEPTCRIWSHMQNLVFKGDKQRLRRARLKELPTLKLVEKLFGMQYEGGRMAVLEHPWLGQSWNEGPWKRLRQLPGVVEFQTDMCAHGLTCPQTGKAVKKPTRILATHAAFERHRGLRCTEDHDHAELKGYGSKGISWSQVYTKDFSRRIVDAFEEVRNKSYQAMKAGILPLEVRSHLRRLHQNLGHPSNDDLARNLRLNGAGDALVRGAKHLRCAACNRTKPAAGSHRVSRLSPVGGFNDELGVDGLYLRNARGKPYLFLSLVEASTTYHVARYLKNRKPATVAKVFRELWPAGPPSVVRLDPDGMFYTELQEAMDMMGVRVKAVAGQAQWQNGRTERHGGWLKLMVNRVVEHKSVTSRGDLETAVWETCQAKNDMRRICGFSPSQWVCGCSPTMSADLIDRPGQIAEHSMHHVSTELARRIAIRTAARTAFVELQNSQALRRALLRKPRVTRINYQNGDLVFYWRLRKGTKLHEWRGPAVVIGPAGASNFWLSHGAGAVQVSHGQLRPAEDEEIWWPGQGDDPNIEALNELLRKVEKEDQPEYEDDRGRGPREAEEKAQPLQRREGQDLGGTLEERARELELEIEEIERDKRPADAAERLEDEPPRKRQEAAASSGPASSTRAEPPASTATPSQPAPPEQGVPYTKEEFKKRRAALQARQGQVFRPFHVGPLQRPGDHLEQPVHFANFSFGLIAKRSWNTTRLQRRALEKEMPWNMIPASDRSLYREAAELQWKQWENYDAVEPLSVEESQKVRERVHQSRILTSRFLYRNKNAGIKDAPPEPKARLCCGGHNDPDLTMGLRTDAPTVSRHSVLTFLAVAAACDFDIVAGDIECAFMQGEEHGRAEELYMSQPKEGLPNMDPRCLLKVKKGIFGLADAPRLRWRRLRRGLVEADLKDDDAKPILMMQSRLDPTVFRGFNEDGRLCILVCVHADDLLVAARSQALRQGVRGLFNFGEWRHVPVVFCGKLLQADPEGGFLLDQSTFTEGRLEPIEIDKARKRDPSLECNAREIADNRSAVGSLGWPARETRPDLSRAVSMAQRKQNAPCIQDLLDVNKAIGVLQSSASEKFHIPKLDVESPWCLIVYHDAAWGNALTEDEALRRIAQGEKVHSQAGYLVYLCERAVAEGRPGKAILVDWRSHTLPRVARSTFAAETQSCTEAFDSAEFVRAVILEMMYADLDVTNREMLANIRMLPITCVTDCKSLYDTLQRDAGKLPQEKRLIMDLAWLREAMQLEAAVDPRESMNVADVPMRWVPTAYMLADVLTKTMDLTGQFCRLVSGSLHIPRNLPGPDEGQ</sequence>